<dbReference type="PANTHER" id="PTHR30231">
    <property type="entry name" value="DNA POLYMERASE III SUBUNIT EPSILON"/>
    <property type="match status" value="1"/>
</dbReference>
<dbReference type="FunFam" id="3.30.420.10:FF:000012">
    <property type="entry name" value="DNA polymerase III subunit epsilon"/>
    <property type="match status" value="1"/>
</dbReference>
<feature type="domain" description="Exonuclease" evidence="21">
    <location>
        <begin position="6"/>
        <end position="176"/>
    </location>
</feature>
<evidence type="ECO:0000256" key="12">
    <source>
        <dbReference type="ARBA" id="ARBA00022932"/>
    </source>
</evidence>
<dbReference type="GO" id="GO:0008408">
    <property type="term" value="F:3'-5' exonuclease activity"/>
    <property type="evidence" value="ECO:0007669"/>
    <property type="project" value="TreeGrafter"/>
</dbReference>
<dbReference type="InterPro" id="IPR006054">
    <property type="entry name" value="DnaQ"/>
</dbReference>
<evidence type="ECO:0000256" key="11">
    <source>
        <dbReference type="ARBA" id="ARBA00022842"/>
    </source>
</evidence>
<keyword evidence="13 19" id="KW-0464">Manganese</keyword>
<evidence type="ECO:0000256" key="4">
    <source>
        <dbReference type="ARBA" id="ARBA00022679"/>
    </source>
</evidence>
<feature type="active site" description="Proton acceptor" evidence="17">
    <location>
        <position position="154"/>
    </location>
</feature>
<keyword evidence="9 20" id="KW-0378">Hydrolase</keyword>
<keyword evidence="7 20" id="KW-0540">Nuclease</keyword>
<dbReference type="PANTHER" id="PTHR30231:SF41">
    <property type="entry name" value="DNA POLYMERASE III SUBUNIT EPSILON"/>
    <property type="match status" value="1"/>
</dbReference>
<comment type="subunit">
    <text evidence="15 20">DNA polymerase III contains a core (composed of alpha, epsilon and theta chains) that associates with a tau subunit. This core dimerizes to form the POLIII' complex. PolIII' associates with the gamma complex (composed of gamma, delta, delta', psi and chi chains) and with the beta chain to form the complete DNA polymerase III complex.</text>
</comment>
<evidence type="ECO:0000256" key="14">
    <source>
        <dbReference type="ARBA" id="ARBA00025483"/>
    </source>
</evidence>
<dbReference type="EC" id="2.7.7.7" evidence="2 20"/>
<dbReference type="NCBIfam" id="TIGR00573">
    <property type="entry name" value="dnaq"/>
    <property type="match status" value="1"/>
</dbReference>
<keyword evidence="5 20" id="KW-0548">Nucleotidyltransferase</keyword>
<evidence type="ECO:0000256" key="9">
    <source>
        <dbReference type="ARBA" id="ARBA00022801"/>
    </source>
</evidence>
<evidence type="ECO:0000256" key="20">
    <source>
        <dbReference type="RuleBase" id="RU364087"/>
    </source>
</evidence>
<sequence>MESKLREIVLDTETTGLDTGSGHRIIEIGCVELINRIPTGKTFHRYLNPERDVPYHSFKIHGISEEFLEDKPLFSDVALEFLDFISNDILVIHNAEFDVKFLNMELGKLNAGLISSDRVLDTLPLARKKFIGSPASLNALCKRFDISLEGREVHGALVDAQLLAKVYVELTGGLQTFLFNNECAQDNNSTFIQHKVRNLARREHSPSIKEIDEHKKLLDKINNPLWKEYIESIN</sequence>
<evidence type="ECO:0000256" key="15">
    <source>
        <dbReference type="ARBA" id="ARBA00026073"/>
    </source>
</evidence>
<gene>
    <name evidence="22" type="primary">dnaQ_3</name>
    <name evidence="20" type="synonym">dnaQ</name>
    <name evidence="22" type="ORF">WBAF_1525</name>
</gene>
<accession>A0A3B0J1I0</accession>
<feature type="binding site" evidence="18">
    <location>
        <position position="159"/>
    </location>
    <ligand>
        <name>substrate</name>
    </ligand>
</feature>
<comment type="catalytic activity">
    <reaction evidence="16 20">
        <text>DNA(n) + a 2'-deoxyribonucleoside 5'-triphosphate = DNA(n+1) + diphosphate</text>
        <dbReference type="Rhea" id="RHEA:22508"/>
        <dbReference type="Rhea" id="RHEA-COMP:17339"/>
        <dbReference type="Rhea" id="RHEA-COMP:17340"/>
        <dbReference type="ChEBI" id="CHEBI:33019"/>
        <dbReference type="ChEBI" id="CHEBI:61560"/>
        <dbReference type="ChEBI" id="CHEBI:173112"/>
        <dbReference type="EC" id="2.7.7.7"/>
    </reaction>
</comment>
<evidence type="ECO:0000256" key="13">
    <source>
        <dbReference type="ARBA" id="ARBA00023211"/>
    </source>
</evidence>
<keyword evidence="8 19" id="KW-0479">Metal-binding</keyword>
<dbReference type="NCBIfam" id="TIGR01406">
    <property type="entry name" value="dnaQ_proteo"/>
    <property type="match status" value="1"/>
</dbReference>
<dbReference type="InterPro" id="IPR036397">
    <property type="entry name" value="RNaseH_sf"/>
</dbReference>
<evidence type="ECO:0000256" key="16">
    <source>
        <dbReference type="ARBA" id="ARBA00049244"/>
    </source>
</evidence>
<keyword evidence="12 20" id="KW-0239">DNA-directed DNA polymerase</keyword>
<dbReference type="GO" id="GO:0045004">
    <property type="term" value="P:DNA replication proofreading"/>
    <property type="evidence" value="ECO:0007669"/>
    <property type="project" value="TreeGrafter"/>
</dbReference>
<dbReference type="Gene3D" id="3.30.420.10">
    <property type="entry name" value="Ribonuclease H-like superfamily/Ribonuclease H"/>
    <property type="match status" value="1"/>
</dbReference>
<evidence type="ECO:0000256" key="6">
    <source>
        <dbReference type="ARBA" id="ARBA00022705"/>
    </source>
</evidence>
<evidence type="ECO:0000256" key="19">
    <source>
        <dbReference type="PIRSR" id="PIRSR606309-3"/>
    </source>
</evidence>
<keyword evidence="6 20" id="KW-0235">DNA replication</keyword>
<feature type="binding site" evidence="18">
    <location>
        <position position="11"/>
    </location>
    <ligand>
        <name>substrate</name>
    </ligand>
</feature>
<evidence type="ECO:0000256" key="17">
    <source>
        <dbReference type="PIRSR" id="PIRSR606309-1"/>
    </source>
</evidence>
<dbReference type="InterPro" id="IPR006309">
    <property type="entry name" value="DnaQ_proteo"/>
</dbReference>
<dbReference type="Pfam" id="PF00929">
    <property type="entry name" value="RNase_T"/>
    <property type="match status" value="1"/>
</dbReference>
<dbReference type="AlphaFoldDB" id="A0A3B0J1I0"/>
<dbReference type="GO" id="GO:0005829">
    <property type="term" value="C:cytosol"/>
    <property type="evidence" value="ECO:0007669"/>
    <property type="project" value="TreeGrafter"/>
</dbReference>
<keyword evidence="11 19" id="KW-0460">Magnesium</keyword>
<evidence type="ECO:0000256" key="8">
    <source>
        <dbReference type="ARBA" id="ARBA00022723"/>
    </source>
</evidence>
<feature type="binding site" evidence="19">
    <location>
        <position position="13"/>
    </location>
    <ligand>
        <name>a divalent metal cation</name>
        <dbReference type="ChEBI" id="CHEBI:60240"/>
        <label>1</label>
        <note>catalytic</note>
    </ligand>
</feature>
<feature type="binding site" evidence="18">
    <location>
        <position position="61"/>
    </location>
    <ligand>
        <name>substrate</name>
    </ligand>
</feature>
<evidence type="ECO:0000256" key="1">
    <source>
        <dbReference type="ARBA" id="ARBA00001936"/>
    </source>
</evidence>
<evidence type="ECO:0000313" key="22">
    <source>
        <dbReference type="EMBL" id="SPP34486.1"/>
    </source>
</evidence>
<dbReference type="EMBL" id="OUNF01000409">
    <property type="protein sequence ID" value="SPP34486.1"/>
    <property type="molecule type" value="Genomic_DNA"/>
</dbReference>
<dbReference type="CDD" id="cd06131">
    <property type="entry name" value="DNA_pol_III_epsilon_Ecoli_like"/>
    <property type="match status" value="1"/>
</dbReference>
<proteinExistence type="predicted"/>
<feature type="binding site" evidence="19">
    <location>
        <position position="159"/>
    </location>
    <ligand>
        <name>a divalent metal cation</name>
        <dbReference type="ChEBI" id="CHEBI:60240"/>
        <label>1</label>
        <note>catalytic</note>
    </ligand>
</feature>
<dbReference type="InterPro" id="IPR012337">
    <property type="entry name" value="RNaseH-like_sf"/>
</dbReference>
<evidence type="ECO:0000256" key="3">
    <source>
        <dbReference type="ARBA" id="ARBA00020352"/>
    </source>
</evidence>
<dbReference type="SUPFAM" id="SSF53098">
    <property type="entry name" value="Ribonuclease H-like"/>
    <property type="match status" value="1"/>
</dbReference>
<keyword evidence="10 20" id="KW-0269">Exonuclease</keyword>
<evidence type="ECO:0000256" key="2">
    <source>
        <dbReference type="ARBA" id="ARBA00012417"/>
    </source>
</evidence>
<evidence type="ECO:0000256" key="5">
    <source>
        <dbReference type="ARBA" id="ARBA00022695"/>
    </source>
</evidence>
<evidence type="ECO:0000256" key="18">
    <source>
        <dbReference type="PIRSR" id="PIRSR606309-2"/>
    </source>
</evidence>
<comment type="function">
    <text evidence="14 20">DNA polymerase III is a complex, multichain enzyme responsible for most of the replicative synthesis in bacteria. The epsilon subunit contain the editing function and is a proofreading 3'-5' exonuclease.</text>
</comment>
<organism evidence="22">
    <name type="scientific">Wolbachia endosymbiont of Aleurodicus floccissimus</name>
    <dbReference type="NCBI Taxonomy" id="2152762"/>
    <lineage>
        <taxon>Bacteria</taxon>
        <taxon>Pseudomonadati</taxon>
        <taxon>Pseudomonadota</taxon>
        <taxon>Alphaproteobacteria</taxon>
        <taxon>Rickettsiales</taxon>
        <taxon>Anaplasmataceae</taxon>
        <taxon>Wolbachieae</taxon>
        <taxon>Wolbachia</taxon>
    </lineage>
</organism>
<feature type="binding site" evidence="19">
    <location>
        <position position="11"/>
    </location>
    <ligand>
        <name>a divalent metal cation</name>
        <dbReference type="ChEBI" id="CHEBI:60240"/>
        <label>1</label>
        <note>catalytic</note>
    </ligand>
</feature>
<evidence type="ECO:0000259" key="21">
    <source>
        <dbReference type="SMART" id="SM00479"/>
    </source>
</evidence>
<dbReference type="InterPro" id="IPR013520">
    <property type="entry name" value="Ribonucl_H"/>
</dbReference>
<keyword evidence="4 20" id="KW-0808">Transferase</keyword>
<dbReference type="GO" id="GO:0003677">
    <property type="term" value="F:DNA binding"/>
    <property type="evidence" value="ECO:0007669"/>
    <property type="project" value="InterPro"/>
</dbReference>
<dbReference type="GO" id="GO:0046872">
    <property type="term" value="F:metal ion binding"/>
    <property type="evidence" value="ECO:0007669"/>
    <property type="project" value="UniProtKB-KW"/>
</dbReference>
<comment type="cofactor">
    <cofactor evidence="1 20">
        <name>Mn(2+)</name>
        <dbReference type="ChEBI" id="CHEBI:29035"/>
    </cofactor>
</comment>
<protein>
    <recommendedName>
        <fullName evidence="3 20">DNA polymerase III subunit epsilon</fullName>
        <ecNumber evidence="2 20">2.7.7.7</ecNumber>
    </recommendedName>
</protein>
<evidence type="ECO:0000256" key="10">
    <source>
        <dbReference type="ARBA" id="ARBA00022839"/>
    </source>
</evidence>
<dbReference type="GO" id="GO:0003887">
    <property type="term" value="F:DNA-directed DNA polymerase activity"/>
    <property type="evidence" value="ECO:0007669"/>
    <property type="project" value="UniProtKB-KW"/>
</dbReference>
<dbReference type="NCBIfam" id="NF004316">
    <property type="entry name" value="PRK05711.1"/>
    <property type="match status" value="1"/>
</dbReference>
<dbReference type="SMART" id="SM00479">
    <property type="entry name" value="EXOIII"/>
    <property type="match status" value="1"/>
</dbReference>
<comment type="cofactor">
    <cofactor evidence="19">
        <name>Mg(2+)</name>
        <dbReference type="ChEBI" id="CHEBI:18420"/>
    </cofactor>
    <cofactor evidence="19">
        <name>Mn(2+)</name>
        <dbReference type="ChEBI" id="CHEBI:29035"/>
    </cofactor>
    <text evidence="19">Binds 2 divalent metal cations. Magnesium or manganese.</text>
</comment>
<evidence type="ECO:0000256" key="7">
    <source>
        <dbReference type="ARBA" id="ARBA00022722"/>
    </source>
</evidence>
<feature type="binding site" evidence="18">
    <location>
        <position position="13"/>
    </location>
    <ligand>
        <name>substrate</name>
    </ligand>
</feature>
<name>A0A3B0J1I0_9RICK</name>
<reference evidence="22" key="1">
    <citation type="submission" date="2018-04" db="EMBL/GenBank/DDBJ databases">
        <authorList>
            <person name="Go L.Y."/>
            <person name="Mitchell J.A."/>
        </authorList>
    </citation>
    <scope>NUCLEOTIDE SEQUENCE</scope>
    <source>
        <strain evidence="22">WBAF</strain>
    </source>
</reference>